<keyword evidence="3" id="KW-1185">Reference proteome</keyword>
<reference evidence="2" key="1">
    <citation type="submission" date="2022-08" db="EMBL/GenBank/DDBJ databases">
        <authorList>
            <consortium name="DOE Joint Genome Institute"/>
            <person name="Min B."/>
            <person name="Riley R."/>
            <person name="Sierra-Patev S."/>
            <person name="Naranjo-Ortiz M."/>
            <person name="Looney B."/>
            <person name="Konkel Z."/>
            <person name="Slot J.C."/>
            <person name="Sakamoto Y."/>
            <person name="Steenwyk J.L."/>
            <person name="Rokas A."/>
            <person name="Carro J."/>
            <person name="Camarero S."/>
            <person name="Ferreira P."/>
            <person name="Molpeceres G."/>
            <person name="Ruiz-Duenas F.J."/>
            <person name="Serrano A."/>
            <person name="Henrissat B."/>
            <person name="Drula E."/>
            <person name="Hughes K.W."/>
            <person name="Mata J.L."/>
            <person name="Ishikawa N.K."/>
            <person name="Vargas-Isla R."/>
            <person name="Ushijima S."/>
            <person name="Smith C.A."/>
            <person name="Ahrendt S."/>
            <person name="Andreopoulos W."/>
            <person name="He G."/>
            <person name="Labutti K."/>
            <person name="Lipzen A."/>
            <person name="Ng V."/>
            <person name="Sandor L."/>
            <person name="Barry K."/>
            <person name="Martinez A.T."/>
            <person name="Xiao Y."/>
            <person name="Gibbons J.G."/>
            <person name="Terashima K."/>
            <person name="Hibbett D.S."/>
            <person name="Grigoriev I.V."/>
        </authorList>
    </citation>
    <scope>NUCLEOTIDE SEQUENCE</scope>
    <source>
        <strain evidence="2">TFB9207</strain>
    </source>
</reference>
<dbReference type="AlphaFoldDB" id="A0AA38UDY9"/>
<comment type="caution">
    <text evidence="2">The sequence shown here is derived from an EMBL/GenBank/DDBJ whole genome shotgun (WGS) entry which is preliminary data.</text>
</comment>
<dbReference type="Proteomes" id="UP001163846">
    <property type="component" value="Unassembled WGS sequence"/>
</dbReference>
<feature type="compositionally biased region" description="Low complexity" evidence="1">
    <location>
        <begin position="1"/>
        <end position="11"/>
    </location>
</feature>
<dbReference type="EMBL" id="MU806196">
    <property type="protein sequence ID" value="KAJ3838199.1"/>
    <property type="molecule type" value="Genomic_DNA"/>
</dbReference>
<evidence type="ECO:0000256" key="1">
    <source>
        <dbReference type="SAM" id="MobiDB-lite"/>
    </source>
</evidence>
<proteinExistence type="predicted"/>
<evidence type="ECO:0000313" key="2">
    <source>
        <dbReference type="EMBL" id="KAJ3838199.1"/>
    </source>
</evidence>
<name>A0AA38UDY9_9AGAR</name>
<organism evidence="2 3">
    <name type="scientific">Lentinula raphanica</name>
    <dbReference type="NCBI Taxonomy" id="153919"/>
    <lineage>
        <taxon>Eukaryota</taxon>
        <taxon>Fungi</taxon>
        <taxon>Dikarya</taxon>
        <taxon>Basidiomycota</taxon>
        <taxon>Agaricomycotina</taxon>
        <taxon>Agaricomycetes</taxon>
        <taxon>Agaricomycetidae</taxon>
        <taxon>Agaricales</taxon>
        <taxon>Marasmiineae</taxon>
        <taxon>Omphalotaceae</taxon>
        <taxon>Lentinula</taxon>
    </lineage>
</organism>
<accession>A0AA38UDY9</accession>
<evidence type="ECO:0000313" key="3">
    <source>
        <dbReference type="Proteomes" id="UP001163846"/>
    </source>
</evidence>
<feature type="region of interest" description="Disordered" evidence="1">
    <location>
        <begin position="1"/>
        <end position="50"/>
    </location>
</feature>
<sequence length="236" mass="27136">MPSASPRGSPRGSPPASPPASFNPTGLLHTFPSGAQAQAPSSLSVTTPSTPRTRAIDLDDACTLYTVPKPKGTNGRRGKGRTIAFLFQDWYHTRLLLTRMGYKEQSHDGGLTEQTYQWLNGSSSTFEQILIGLKYTVKDYEKKTSLFMWAQNTAMHKKWDESKIPMINPNEVDSLPNPYKTWQRMQYFFLETRFPYEGEINPHSDQERERQLVHLHQEHIRFLQKYNQAQRIFVDQ</sequence>
<gene>
    <name evidence="2" type="ORF">F5878DRAFT_620142</name>
</gene>
<protein>
    <submittedName>
        <fullName evidence="2">Uncharacterized protein</fullName>
    </submittedName>
</protein>
<feature type="compositionally biased region" description="Low complexity" evidence="1">
    <location>
        <begin position="40"/>
        <end position="50"/>
    </location>
</feature>